<dbReference type="SUPFAM" id="SSF54001">
    <property type="entry name" value="Cysteine proteinases"/>
    <property type="match status" value="1"/>
</dbReference>
<gene>
    <name evidence="6" type="ORF">FYJ83_09875</name>
</gene>
<dbReference type="PROSITE" id="PS51935">
    <property type="entry name" value="NLPC_P60"/>
    <property type="match status" value="1"/>
</dbReference>
<comment type="similarity">
    <text evidence="1">Belongs to the peptidase C40 family.</text>
</comment>
<keyword evidence="4" id="KW-0788">Thiol protease</keyword>
<evidence type="ECO:0000256" key="4">
    <source>
        <dbReference type="ARBA" id="ARBA00022807"/>
    </source>
</evidence>
<name>A0A6N7XWF0_9FIRM</name>
<accession>A0A6N7XWF0</accession>
<sequence>MFILNNRKHKLPVTIAGICLIGLIGFKDTGIFVKEYISIDDATQVAFNEEKVTIIGEKEDAIYEIARNETIRTNKTSQKYRVKVDTYILDKPEAKPIRVLREEEILQILKFEDDYYGLFNTEDGIDGYVKLSDLEAIVEENTSYGVSKVDKVLTDNDLFYTLIKGETVAIKDFKDNIYTIVDEEGNEFKAKESYIDLRRQKERATRGNISRRGSSVTKIVQAAYAELGKPYVAGDTGKRGYDCSGLTYSIYLNTLGIKLNRSSSSQVSDGVEIKREELVPGDLVFFRTSGKGIGHVGVYIGDNNMIHASSGRREVMVSSLDEAYYKQRYVTARRIINN</sequence>
<evidence type="ECO:0000313" key="6">
    <source>
        <dbReference type="EMBL" id="MSU01773.1"/>
    </source>
</evidence>
<dbReference type="GO" id="GO:0006508">
    <property type="term" value="P:proteolysis"/>
    <property type="evidence" value="ECO:0007669"/>
    <property type="project" value="UniProtKB-KW"/>
</dbReference>
<dbReference type="GO" id="GO:0008234">
    <property type="term" value="F:cysteine-type peptidase activity"/>
    <property type="evidence" value="ECO:0007669"/>
    <property type="project" value="UniProtKB-KW"/>
</dbReference>
<dbReference type="Pfam" id="PF00877">
    <property type="entry name" value="NLPC_P60"/>
    <property type="match status" value="1"/>
</dbReference>
<evidence type="ECO:0000259" key="5">
    <source>
        <dbReference type="PROSITE" id="PS51935"/>
    </source>
</evidence>
<dbReference type="InterPro" id="IPR051202">
    <property type="entry name" value="Peptidase_C40"/>
</dbReference>
<dbReference type="InterPro" id="IPR038765">
    <property type="entry name" value="Papain-like_cys_pep_sf"/>
</dbReference>
<comment type="caution">
    <text evidence="6">The sequence shown here is derived from an EMBL/GenBank/DDBJ whole genome shotgun (WGS) entry which is preliminary data.</text>
</comment>
<dbReference type="EMBL" id="VUNQ01000019">
    <property type="protein sequence ID" value="MSU01773.1"/>
    <property type="molecule type" value="Genomic_DNA"/>
</dbReference>
<evidence type="ECO:0000256" key="1">
    <source>
        <dbReference type="ARBA" id="ARBA00007074"/>
    </source>
</evidence>
<dbReference type="AlphaFoldDB" id="A0A6N7XWF0"/>
<dbReference type="InterPro" id="IPR000064">
    <property type="entry name" value="NLP_P60_dom"/>
</dbReference>
<protein>
    <submittedName>
        <fullName evidence="6">NlpC/P60 family protein</fullName>
    </submittedName>
</protein>
<evidence type="ECO:0000313" key="7">
    <source>
        <dbReference type="Proteomes" id="UP000469523"/>
    </source>
</evidence>
<dbReference type="Gene3D" id="3.90.1720.10">
    <property type="entry name" value="endopeptidase domain like (from Nostoc punctiforme)"/>
    <property type="match status" value="1"/>
</dbReference>
<organism evidence="6 7">
    <name type="scientific">Tissierella pigra</name>
    <dbReference type="NCBI Taxonomy" id="2607614"/>
    <lineage>
        <taxon>Bacteria</taxon>
        <taxon>Bacillati</taxon>
        <taxon>Bacillota</taxon>
        <taxon>Tissierellia</taxon>
        <taxon>Tissierellales</taxon>
        <taxon>Tissierellaceae</taxon>
        <taxon>Tissierella</taxon>
    </lineage>
</organism>
<keyword evidence="3" id="KW-0378">Hydrolase</keyword>
<proteinExistence type="inferred from homology"/>
<reference evidence="6 7" key="1">
    <citation type="submission" date="2019-09" db="EMBL/GenBank/DDBJ databases">
        <title>In-depth cultivation of the pig gut microbiome towards novel bacterial diversity and tailored functional studies.</title>
        <authorList>
            <person name="Wylensek D."/>
            <person name="Hitch T.C.A."/>
            <person name="Clavel T."/>
        </authorList>
    </citation>
    <scope>NUCLEOTIDE SEQUENCE [LARGE SCALE GENOMIC DNA]</scope>
    <source>
        <strain evidence="6 7">WCA3-693-APC-4?</strain>
    </source>
</reference>
<dbReference type="PANTHER" id="PTHR47053:SF1">
    <property type="entry name" value="MUREIN DD-ENDOPEPTIDASE MEPH-RELATED"/>
    <property type="match status" value="1"/>
</dbReference>
<keyword evidence="7" id="KW-1185">Reference proteome</keyword>
<dbReference type="Proteomes" id="UP000469523">
    <property type="component" value="Unassembled WGS sequence"/>
</dbReference>
<evidence type="ECO:0000256" key="2">
    <source>
        <dbReference type="ARBA" id="ARBA00022670"/>
    </source>
</evidence>
<keyword evidence="2" id="KW-0645">Protease</keyword>
<evidence type="ECO:0000256" key="3">
    <source>
        <dbReference type="ARBA" id="ARBA00022801"/>
    </source>
</evidence>
<feature type="domain" description="NlpC/P60" evidence="5">
    <location>
        <begin position="213"/>
        <end position="336"/>
    </location>
</feature>
<dbReference type="PANTHER" id="PTHR47053">
    <property type="entry name" value="MUREIN DD-ENDOPEPTIDASE MEPH-RELATED"/>
    <property type="match status" value="1"/>
</dbReference>